<gene>
    <name evidence="1" type="ORF">CPELLU_LOCUS13241</name>
</gene>
<accession>A0A9N9IA37</accession>
<organism evidence="1 2">
    <name type="scientific">Cetraspora pellucida</name>
    <dbReference type="NCBI Taxonomy" id="1433469"/>
    <lineage>
        <taxon>Eukaryota</taxon>
        <taxon>Fungi</taxon>
        <taxon>Fungi incertae sedis</taxon>
        <taxon>Mucoromycota</taxon>
        <taxon>Glomeromycotina</taxon>
        <taxon>Glomeromycetes</taxon>
        <taxon>Diversisporales</taxon>
        <taxon>Gigasporaceae</taxon>
        <taxon>Cetraspora</taxon>
    </lineage>
</organism>
<dbReference type="Proteomes" id="UP000789759">
    <property type="component" value="Unassembled WGS sequence"/>
</dbReference>
<protein>
    <submittedName>
        <fullName evidence="1">20099_t:CDS:1</fullName>
    </submittedName>
</protein>
<dbReference type="EMBL" id="CAJVQA010013811">
    <property type="protein sequence ID" value="CAG8727036.1"/>
    <property type="molecule type" value="Genomic_DNA"/>
</dbReference>
<sequence length="44" mass="5107">PIQVEGNNLDSLEHINKSNPSWDKQVVQEAKKLKKITNTYKKEL</sequence>
<evidence type="ECO:0000313" key="2">
    <source>
        <dbReference type="Proteomes" id="UP000789759"/>
    </source>
</evidence>
<name>A0A9N9IA37_9GLOM</name>
<reference evidence="1" key="1">
    <citation type="submission" date="2021-06" db="EMBL/GenBank/DDBJ databases">
        <authorList>
            <person name="Kallberg Y."/>
            <person name="Tangrot J."/>
            <person name="Rosling A."/>
        </authorList>
    </citation>
    <scope>NUCLEOTIDE SEQUENCE</scope>
    <source>
        <strain evidence="1">FL966</strain>
    </source>
</reference>
<feature type="non-terminal residue" evidence="1">
    <location>
        <position position="1"/>
    </location>
</feature>
<dbReference type="AlphaFoldDB" id="A0A9N9IA37"/>
<keyword evidence="2" id="KW-1185">Reference proteome</keyword>
<proteinExistence type="predicted"/>
<evidence type="ECO:0000313" key="1">
    <source>
        <dbReference type="EMBL" id="CAG8727036.1"/>
    </source>
</evidence>
<comment type="caution">
    <text evidence="1">The sequence shown here is derived from an EMBL/GenBank/DDBJ whole genome shotgun (WGS) entry which is preliminary data.</text>
</comment>